<dbReference type="EMBL" id="ASHM01056533">
    <property type="protein sequence ID" value="PNX88431.1"/>
    <property type="molecule type" value="Genomic_DNA"/>
</dbReference>
<reference evidence="5 6" key="1">
    <citation type="journal article" date="2014" name="Am. J. Bot.">
        <title>Genome assembly and annotation for red clover (Trifolium pratense; Fabaceae).</title>
        <authorList>
            <person name="Istvanek J."/>
            <person name="Jaros M."/>
            <person name="Krenek A."/>
            <person name="Repkova J."/>
        </authorList>
    </citation>
    <scope>NUCLEOTIDE SEQUENCE [LARGE SCALE GENOMIC DNA]</scope>
    <source>
        <strain evidence="6">cv. Tatra</strain>
        <tissue evidence="5">Young leaves</tissue>
    </source>
</reference>
<gene>
    <name evidence="5" type="ORF">L195_g007181</name>
    <name evidence="2" type="ORF">L195_g044331</name>
    <name evidence="3" type="ORF">L195_g044536</name>
    <name evidence="4" type="ORF">L195_g045155</name>
</gene>
<feature type="transmembrane region" description="Helical" evidence="1">
    <location>
        <begin position="30"/>
        <end position="49"/>
    </location>
</feature>
<feature type="transmembrane region" description="Helical" evidence="1">
    <location>
        <begin position="152"/>
        <end position="175"/>
    </location>
</feature>
<proteinExistence type="predicted"/>
<dbReference type="PROSITE" id="PS51257">
    <property type="entry name" value="PROKAR_LIPOPROTEIN"/>
    <property type="match status" value="1"/>
</dbReference>
<evidence type="ECO:0000313" key="6">
    <source>
        <dbReference type="Proteomes" id="UP000236291"/>
    </source>
</evidence>
<evidence type="ECO:0000313" key="5">
    <source>
        <dbReference type="EMBL" id="PNY10599.1"/>
    </source>
</evidence>
<accession>A0A2K3P5P2</accession>
<dbReference type="EMBL" id="ASHM01058482">
    <property type="protein sequence ID" value="PNX89038.1"/>
    <property type="molecule type" value="Genomic_DNA"/>
</dbReference>
<keyword evidence="1" id="KW-1133">Transmembrane helix</keyword>
<keyword evidence="1" id="KW-0472">Membrane</keyword>
<sequence length="184" mass="20547">MFVAERGKVVVLCGSGAGCHSRAGSDTATLVGVVGGHYLEGVVLWWWLFDFRGGCVCRLDGHLVVIFITQLSVISLYLVDFYHVSVDCFYFGRVWCFVAVVSALPPHGGTSFVVWSVGGTTRRDLSAYVFILPLPCLFDFDRSITFDSRWRVSVYGLWAIFWPGLMSSLVVWKLMGLFKNVIRS</sequence>
<evidence type="ECO:0000313" key="4">
    <source>
        <dbReference type="EMBL" id="PNX89038.1"/>
    </source>
</evidence>
<dbReference type="EMBL" id="ASHM01003930">
    <property type="protein sequence ID" value="PNY10599.1"/>
    <property type="molecule type" value="Genomic_DNA"/>
</dbReference>
<comment type="caution">
    <text evidence="5">The sequence shown here is derived from an EMBL/GenBank/DDBJ whole genome shotgun (WGS) entry which is preliminary data.</text>
</comment>
<keyword evidence="1" id="KW-0812">Transmembrane</keyword>
<evidence type="ECO:0000256" key="1">
    <source>
        <dbReference type="SAM" id="Phobius"/>
    </source>
</evidence>
<feature type="transmembrane region" description="Helical" evidence="1">
    <location>
        <begin position="61"/>
        <end position="79"/>
    </location>
</feature>
<reference evidence="5 6" key="2">
    <citation type="journal article" date="2017" name="Front. Plant Sci.">
        <title>Gene Classification and Mining of Molecular Markers Useful in Red Clover (Trifolium pratense) Breeding.</title>
        <authorList>
            <person name="Istvanek J."/>
            <person name="Dluhosova J."/>
            <person name="Dluhos P."/>
            <person name="Patkova L."/>
            <person name="Nedelnik J."/>
            <person name="Repkova J."/>
        </authorList>
    </citation>
    <scope>NUCLEOTIDE SEQUENCE [LARGE SCALE GENOMIC DNA]</scope>
    <source>
        <strain evidence="6">cv. Tatra</strain>
        <tissue evidence="5">Young leaves</tissue>
    </source>
</reference>
<dbReference type="Proteomes" id="UP000236291">
    <property type="component" value="Unassembled WGS sequence"/>
</dbReference>
<dbReference type="AlphaFoldDB" id="A0A2K3P5P2"/>
<evidence type="ECO:0000313" key="2">
    <source>
        <dbReference type="EMBL" id="PNX88229.1"/>
    </source>
</evidence>
<dbReference type="EMBL" id="ASHM01055962">
    <property type="protein sequence ID" value="PNX88229.1"/>
    <property type="molecule type" value="Genomic_DNA"/>
</dbReference>
<evidence type="ECO:0000313" key="3">
    <source>
        <dbReference type="EMBL" id="PNX88431.1"/>
    </source>
</evidence>
<organism evidence="5 6">
    <name type="scientific">Trifolium pratense</name>
    <name type="common">Red clover</name>
    <dbReference type="NCBI Taxonomy" id="57577"/>
    <lineage>
        <taxon>Eukaryota</taxon>
        <taxon>Viridiplantae</taxon>
        <taxon>Streptophyta</taxon>
        <taxon>Embryophyta</taxon>
        <taxon>Tracheophyta</taxon>
        <taxon>Spermatophyta</taxon>
        <taxon>Magnoliopsida</taxon>
        <taxon>eudicotyledons</taxon>
        <taxon>Gunneridae</taxon>
        <taxon>Pentapetalae</taxon>
        <taxon>rosids</taxon>
        <taxon>fabids</taxon>
        <taxon>Fabales</taxon>
        <taxon>Fabaceae</taxon>
        <taxon>Papilionoideae</taxon>
        <taxon>50 kb inversion clade</taxon>
        <taxon>NPAAA clade</taxon>
        <taxon>Hologalegina</taxon>
        <taxon>IRL clade</taxon>
        <taxon>Trifolieae</taxon>
        <taxon>Trifolium</taxon>
    </lineage>
</organism>
<evidence type="ECO:0008006" key="7">
    <source>
        <dbReference type="Google" id="ProtNLM"/>
    </source>
</evidence>
<name>A0A2K3P5P2_TRIPR</name>
<protein>
    <recommendedName>
        <fullName evidence="7">Transmembrane protein</fullName>
    </recommendedName>
</protein>
<feature type="transmembrane region" description="Helical" evidence="1">
    <location>
        <begin position="88"/>
        <end position="105"/>
    </location>
</feature>